<proteinExistence type="predicted"/>
<name>A0A7V9A8J1_9BACT</name>
<comment type="caution">
    <text evidence="1">The sequence shown here is derived from an EMBL/GenBank/DDBJ whole genome shotgun (WGS) entry which is preliminary data.</text>
</comment>
<evidence type="ECO:0000313" key="2">
    <source>
        <dbReference type="Proteomes" id="UP000551616"/>
    </source>
</evidence>
<keyword evidence="2" id="KW-1185">Reference proteome</keyword>
<gene>
    <name evidence="1" type="ORF">HOV93_32800</name>
</gene>
<dbReference type="EMBL" id="JABRWO010000009">
    <property type="protein sequence ID" value="MBA2116091.1"/>
    <property type="molecule type" value="Genomic_DNA"/>
</dbReference>
<protein>
    <submittedName>
        <fullName evidence="1">Uncharacterized protein</fullName>
    </submittedName>
</protein>
<organism evidence="1 2">
    <name type="scientific">Bremerella alba</name>
    <dbReference type="NCBI Taxonomy" id="980252"/>
    <lineage>
        <taxon>Bacteria</taxon>
        <taxon>Pseudomonadati</taxon>
        <taxon>Planctomycetota</taxon>
        <taxon>Planctomycetia</taxon>
        <taxon>Pirellulales</taxon>
        <taxon>Pirellulaceae</taxon>
        <taxon>Bremerella</taxon>
    </lineage>
</organism>
<accession>A0A7V9A8J1</accession>
<evidence type="ECO:0000313" key="1">
    <source>
        <dbReference type="EMBL" id="MBA2116091.1"/>
    </source>
</evidence>
<dbReference type="Proteomes" id="UP000551616">
    <property type="component" value="Unassembled WGS sequence"/>
</dbReference>
<sequence>MVEVSGTVSPSYWDDLLLLSENSYLAQLGKRQQEMQFPDDIQKLSYTLDHRSPLHYQLQRVTVIVVDEQGTQLSSDDPLLVIVSGRTDAANTTIDYFSLNTQFYDASNTTFTIPLQAVRTGFDRRVSQRTHVWKIAVEFAEQWIKSQDDRKNQDDQQILLQQVRRLAAATGYWSTWAAAMMENQVPTTIISDILLSPSSLWELGPGPHNPYPGTNPRIA</sequence>
<dbReference type="AlphaFoldDB" id="A0A7V9A8J1"/>
<reference evidence="1 2" key="1">
    <citation type="submission" date="2020-05" db="EMBL/GenBank/DDBJ databases">
        <title>Bremerella alba sp. nov., a novel planctomycete isolated from the surface of the macroalga Fucus spiralis.</title>
        <authorList>
            <person name="Godinho O."/>
            <person name="Botelho R."/>
            <person name="Albuquerque L."/>
            <person name="Wiegand S."/>
            <person name="Da Costa M.S."/>
            <person name="Lobo-Da-Cunha A."/>
            <person name="Jogler C."/>
            <person name="Lage O.M."/>
        </authorList>
    </citation>
    <scope>NUCLEOTIDE SEQUENCE [LARGE SCALE GENOMIC DNA]</scope>
    <source>
        <strain evidence="1 2">FF15</strain>
    </source>
</reference>